<feature type="active site" description="Proton donor" evidence="11 13">
    <location>
        <position position="654"/>
    </location>
</feature>
<dbReference type="eggNOG" id="COG2225">
    <property type="taxonomic scope" value="Bacteria"/>
</dbReference>
<reference evidence="20" key="1">
    <citation type="submission" date="2010-03" db="EMBL/GenBank/DDBJ databases">
        <title>Complete sequence of Mobiluncus curtisii ATCC 43063.</title>
        <authorList>
            <person name="Muzny D."/>
            <person name="Qin X."/>
            <person name="Deng J."/>
            <person name="Jiang H."/>
            <person name="Liu Y."/>
            <person name="Qu J."/>
            <person name="Song X.-Z."/>
            <person name="Zhang L."/>
            <person name="Thornton R."/>
            <person name="Coyle M."/>
            <person name="Francisco L."/>
            <person name="Jackson L."/>
            <person name="Javaid M."/>
            <person name="Korchina V."/>
            <person name="Kovar C."/>
            <person name="Mata R."/>
            <person name="Mathew T."/>
            <person name="Ngo R."/>
            <person name="Nguyen L."/>
            <person name="Nguyen N."/>
            <person name="Okwuonu G."/>
            <person name="Ongeri F."/>
            <person name="Pham C."/>
            <person name="Simmons D."/>
            <person name="Wilczek-Boney K."/>
            <person name="Hale W."/>
            <person name="Jakkamsetti A."/>
            <person name="Pham P."/>
            <person name="Ruth R."/>
            <person name="San Lucas F."/>
            <person name="Warren J."/>
            <person name="Zhang J."/>
            <person name="Zhao Z."/>
            <person name="Zhou C."/>
            <person name="Zhu D."/>
            <person name="Lee S."/>
            <person name="Bess C."/>
            <person name="Blankenburg K."/>
            <person name="Forbes L."/>
            <person name="Fu Q."/>
            <person name="Gubbala S."/>
            <person name="Hirani K."/>
            <person name="Jayaseelan J.C."/>
            <person name="Lara F."/>
            <person name="Munidasa M."/>
            <person name="Palculict T."/>
            <person name="Patil S."/>
            <person name="Pu L.-L."/>
            <person name="Saada N."/>
            <person name="Tang L."/>
            <person name="Weissenberger G."/>
            <person name="Zhu Y."/>
            <person name="Hemphill L."/>
            <person name="Shang Y."/>
            <person name="Youmans B."/>
            <person name="Ayvaz T."/>
            <person name="Ross M."/>
            <person name="Santibanez J."/>
            <person name="Aqrawi P."/>
            <person name="Gross S."/>
            <person name="Joshi V."/>
            <person name="Fowler G."/>
            <person name="Nazareth L."/>
            <person name="Reid J."/>
            <person name="Worley K."/>
            <person name="Petrosino J."/>
            <person name="Highlander S."/>
            <person name="Gibbs R."/>
            <person name="Gibbs R."/>
        </authorList>
    </citation>
    <scope>NUCLEOTIDE SEQUENCE [LARGE SCALE GENOMIC DNA]</scope>
    <source>
        <strain evidence="20">ATCC 43553</strain>
    </source>
</reference>
<dbReference type="GO" id="GO:0000287">
    <property type="term" value="F:magnesium ion binding"/>
    <property type="evidence" value="ECO:0007669"/>
    <property type="project" value="TreeGrafter"/>
</dbReference>
<dbReference type="Pfam" id="PF20659">
    <property type="entry name" value="MS_C"/>
    <property type="match status" value="1"/>
</dbReference>
<dbReference type="AlphaFoldDB" id="D4X532"/>
<evidence type="ECO:0000259" key="15">
    <source>
        <dbReference type="Pfam" id="PF01274"/>
    </source>
</evidence>
<dbReference type="GO" id="GO:0009436">
    <property type="term" value="P:glyoxylate catabolic process"/>
    <property type="evidence" value="ECO:0007669"/>
    <property type="project" value="TreeGrafter"/>
</dbReference>
<dbReference type="NCBIfam" id="NF002825">
    <property type="entry name" value="PRK02999.1"/>
    <property type="match status" value="1"/>
</dbReference>
<dbReference type="GO" id="GO:0005829">
    <property type="term" value="C:cytosol"/>
    <property type="evidence" value="ECO:0007669"/>
    <property type="project" value="TreeGrafter"/>
</dbReference>
<organism evidence="19 20">
    <name type="scientific">Achromobacter piechaudii ATCC 43553</name>
    <dbReference type="NCBI Taxonomy" id="742159"/>
    <lineage>
        <taxon>Bacteria</taxon>
        <taxon>Pseudomonadati</taxon>
        <taxon>Pseudomonadota</taxon>
        <taxon>Betaproteobacteria</taxon>
        <taxon>Burkholderiales</taxon>
        <taxon>Alcaligenaceae</taxon>
        <taxon>Achromobacter</taxon>
    </lineage>
</organism>
<comment type="function">
    <text evidence="10 11">Involved in the glycolate utilization. Catalyzes the condensation and subsequent hydrolysis of acetyl-coenzyme A (acetyl-CoA) and glyoxylate to form malate and CoA.</text>
</comment>
<evidence type="ECO:0000256" key="12">
    <source>
        <dbReference type="NCBIfam" id="TIGR01345"/>
    </source>
</evidence>
<proteinExistence type="inferred from homology"/>
<evidence type="ECO:0000259" key="17">
    <source>
        <dbReference type="Pfam" id="PF20658"/>
    </source>
</evidence>
<comment type="caution">
    <text evidence="11">Lacks conserved residue(s) required for the propagation of feature annotation.</text>
</comment>
<name>D4X532_9BURK</name>
<evidence type="ECO:0000256" key="13">
    <source>
        <dbReference type="PIRSR" id="PIRSR601465-50"/>
    </source>
</evidence>
<feature type="binding site" evidence="11">
    <location>
        <position position="450"/>
    </location>
    <ligand>
        <name>glyoxylate</name>
        <dbReference type="ChEBI" id="CHEBI:36655"/>
    </ligand>
</feature>
<dbReference type="Gene3D" id="3.20.20.360">
    <property type="entry name" value="Malate synthase, domain 3"/>
    <property type="match status" value="2"/>
</dbReference>
<dbReference type="PANTHER" id="PTHR42739:SF1">
    <property type="entry name" value="MALATE SYNTHASE G"/>
    <property type="match status" value="1"/>
</dbReference>
<keyword evidence="8 11" id="KW-0558">Oxidation</keyword>
<keyword evidence="6 11" id="KW-0479">Metal-binding</keyword>
<feature type="binding site" evidence="11">
    <location>
        <position position="559"/>
    </location>
    <ligand>
        <name>acetyl-CoA</name>
        <dbReference type="ChEBI" id="CHEBI:57288"/>
    </ligand>
</feature>
<evidence type="ECO:0000256" key="8">
    <source>
        <dbReference type="ARBA" id="ARBA00023097"/>
    </source>
</evidence>
<comment type="pathway">
    <text evidence="11 14">Carbohydrate metabolism; glyoxylate cycle; (S)-malate from isocitrate: step 2/2.</text>
</comment>
<feature type="binding site" evidence="11">
    <location>
        <position position="361"/>
    </location>
    <ligand>
        <name>glyoxylate</name>
        <dbReference type="ChEBI" id="CHEBI:36655"/>
    </ligand>
</feature>
<comment type="similarity">
    <text evidence="11 14">Belongs to the malate synthase family. GlcB subfamily.</text>
</comment>
<protein>
    <recommendedName>
        <fullName evidence="11 12">Malate synthase G</fullName>
        <ecNumber evidence="11 12">2.3.3.9</ecNumber>
    </recommendedName>
</protein>
<comment type="catalytic activity">
    <reaction evidence="9 11 14">
        <text>glyoxylate + acetyl-CoA + H2O = (S)-malate + CoA + H(+)</text>
        <dbReference type="Rhea" id="RHEA:18181"/>
        <dbReference type="ChEBI" id="CHEBI:15377"/>
        <dbReference type="ChEBI" id="CHEBI:15378"/>
        <dbReference type="ChEBI" id="CHEBI:15589"/>
        <dbReference type="ChEBI" id="CHEBI:36655"/>
        <dbReference type="ChEBI" id="CHEBI:57287"/>
        <dbReference type="ChEBI" id="CHEBI:57288"/>
        <dbReference type="EC" id="2.3.3.9"/>
    </reaction>
</comment>
<dbReference type="GO" id="GO:0004474">
    <property type="term" value="F:malate synthase activity"/>
    <property type="evidence" value="ECO:0007669"/>
    <property type="project" value="UniProtKB-UniRule"/>
</dbReference>
<evidence type="ECO:0000256" key="7">
    <source>
        <dbReference type="ARBA" id="ARBA00022842"/>
    </source>
</evidence>
<sequence length="748" mass="81184">MMSGQIRPAPCAGQPFLPLETRMTQRIQQHGLQVAANLNQFIEQEALPGTGLDADSFWQGFAALVHDLAPKNRTLLAERDRLQAELDTWHRANPGPIADPAAYRKFLEGIGYLLPQPATVQATTENVDTEISQQAGPQLVVPMSNSRYALNAANARWGSLYDALYGTDAIPATPGDTGKGYNPERGAAVIARARSFLDTAAPLANGSHADAQSYTIEGDQLRVNLSKGVVTGLKFGSQFAGYQGEASAPTAILLKNNGLHFEIQIDRANAIGSTDAAGVKDVLVEAALTTIMDCEDSVAAVDAEDKVHIYRNWLGLMKGDLTEDVTKAGKTFTRKLNADRQYTRPDGGALTLHGRSLMFVRNVGHLMTNPAILDRDGQEIPEGILDAVVTSLAALHDRTAKLNSRTGSVYIVKPKMHGPAEAAFASELFDRVEDLIKVPRNTLKMGIMDEERRTSINLKACIGAAASRVAFINTGFLDRTGDEMHSSMEAGPMLRKGDMKSTAWITAYERNNVLVGLDSGLRGRAQIGKGMWAMPDLMAAMLEQKIAHPKAGANTAWVPSPTAAALHALHYHQVDVQAVQKELERTKLDSVRDDLLSGLLSVPVGDPAKWSAEDIQQELDNNVQGILGYVVRWIDQGVGCSKVPDIHNVGLMEDRATLRISSQHIANWLRHGVTNKDQVMETFKRMAKVVDGQNAGDPLYQPMAGNFDTSLAFKAACALVFEGLTQPNGYTEPLLHKYRLQFKAAAQA</sequence>
<comment type="subcellular location">
    <subcellularLocation>
        <location evidence="11 14">Cytoplasm</location>
    </subcellularLocation>
</comment>
<dbReference type="HAMAP" id="MF_00641">
    <property type="entry name" value="Malate_synth_G"/>
    <property type="match status" value="1"/>
</dbReference>
<feature type="binding site" evidence="11">
    <location>
        <position position="450"/>
    </location>
    <ligand>
        <name>Mg(2+)</name>
        <dbReference type="ChEBI" id="CHEBI:18420"/>
    </ligand>
</feature>
<feature type="binding site" evidence="11">
    <location>
        <position position="297"/>
    </location>
    <ligand>
        <name>acetyl-CoA</name>
        <dbReference type="ChEBI" id="CHEBI:57288"/>
    </ligand>
</feature>
<feature type="active site" description="Proton acceptor" evidence="11 13">
    <location>
        <position position="361"/>
    </location>
</feature>
<feature type="domain" description="Malate synthase G alpha-beta insertion" evidence="17">
    <location>
        <begin position="181"/>
        <end position="256"/>
    </location>
</feature>
<evidence type="ECO:0000256" key="4">
    <source>
        <dbReference type="ARBA" id="ARBA00022532"/>
    </source>
</evidence>
<evidence type="ECO:0000313" key="20">
    <source>
        <dbReference type="Proteomes" id="UP000004510"/>
    </source>
</evidence>
<dbReference type="Gene3D" id="1.20.1220.12">
    <property type="entry name" value="Malate synthase, domain III"/>
    <property type="match status" value="1"/>
</dbReference>
<comment type="caution">
    <text evidence="19">The sequence shown here is derived from an EMBL/GenBank/DDBJ whole genome shotgun (WGS) entry which is preliminary data.</text>
</comment>
<feature type="domain" description="Malate synthase TIM barrel" evidence="15">
    <location>
        <begin position="358"/>
        <end position="595"/>
    </location>
</feature>
<evidence type="ECO:0000313" key="19">
    <source>
        <dbReference type="EMBL" id="EFF78070.1"/>
    </source>
</evidence>
<dbReference type="Proteomes" id="UP000004510">
    <property type="component" value="Unassembled WGS sequence"/>
</dbReference>
<dbReference type="InterPro" id="IPR048355">
    <property type="entry name" value="MS_C"/>
</dbReference>
<keyword evidence="7 11" id="KW-0460">Magnesium</keyword>
<dbReference type="PATRIC" id="fig|742159.3.peg.1424"/>
<dbReference type="InterPro" id="IPR044856">
    <property type="entry name" value="Malate_synth_C_sf"/>
</dbReference>
<comment type="subunit">
    <text evidence="11">Monomer.</text>
</comment>
<comment type="cofactor">
    <cofactor evidence="1 11">
        <name>Mg(2+)</name>
        <dbReference type="ChEBI" id="CHEBI:18420"/>
    </cofactor>
</comment>
<evidence type="ECO:0000256" key="9">
    <source>
        <dbReference type="ARBA" id="ARBA00047918"/>
    </source>
</evidence>
<dbReference type="InterPro" id="IPR048357">
    <property type="entry name" value="MSG_insertion"/>
</dbReference>
<accession>D4X532</accession>
<dbReference type="InterPro" id="IPR048356">
    <property type="entry name" value="MS_N"/>
</dbReference>
<evidence type="ECO:0000256" key="6">
    <source>
        <dbReference type="ARBA" id="ARBA00022723"/>
    </source>
</evidence>
<evidence type="ECO:0000256" key="14">
    <source>
        <dbReference type="RuleBase" id="RU003572"/>
    </source>
</evidence>
<dbReference type="Pfam" id="PF20658">
    <property type="entry name" value="MSG_insertion"/>
    <property type="match status" value="1"/>
</dbReference>
<dbReference type="SUPFAM" id="SSF51645">
    <property type="entry name" value="Malate synthase G"/>
    <property type="match status" value="1"/>
</dbReference>
<feature type="binding site" evidence="11">
    <location>
        <position position="478"/>
    </location>
    <ligand>
        <name>Mg(2+)</name>
        <dbReference type="ChEBI" id="CHEBI:18420"/>
    </ligand>
</feature>
<dbReference type="Pfam" id="PF01274">
    <property type="entry name" value="MS_TIM-barrel"/>
    <property type="match status" value="1"/>
</dbReference>
<keyword evidence="2 11" id="KW-0329">Glyoxylate bypass</keyword>
<dbReference type="PANTHER" id="PTHR42739">
    <property type="entry name" value="MALATE SYNTHASE G"/>
    <property type="match status" value="1"/>
</dbReference>
<feature type="modified residue" description="Cysteine sulfenic acid (-SOH)" evidence="11">
    <location>
        <position position="640"/>
    </location>
</feature>
<feature type="binding site" evidence="11">
    <location>
        <begin position="475"/>
        <end position="478"/>
    </location>
    <ligand>
        <name>glyoxylate</name>
        <dbReference type="ChEBI" id="CHEBI:36655"/>
    </ligand>
</feature>
<dbReference type="Pfam" id="PF20656">
    <property type="entry name" value="MS_N"/>
    <property type="match status" value="1"/>
</dbReference>
<dbReference type="InterPro" id="IPR011076">
    <property type="entry name" value="Malate_synth_sf"/>
</dbReference>
<feature type="binding site" evidence="11">
    <location>
        <position position="140"/>
    </location>
    <ligand>
        <name>acetyl-CoA</name>
        <dbReference type="ChEBI" id="CHEBI:57288"/>
    </ligand>
</feature>
<dbReference type="UniPathway" id="UPA00703">
    <property type="reaction ID" value="UER00720"/>
</dbReference>
<dbReference type="CDD" id="cd00728">
    <property type="entry name" value="malate_synt_G"/>
    <property type="match status" value="1"/>
</dbReference>
<feature type="binding site" evidence="11">
    <location>
        <position position="334"/>
    </location>
    <ligand>
        <name>acetyl-CoA</name>
        <dbReference type="ChEBI" id="CHEBI:57288"/>
    </ligand>
</feature>
<dbReference type="GO" id="GO:0006099">
    <property type="term" value="P:tricarboxylic acid cycle"/>
    <property type="evidence" value="ECO:0007669"/>
    <property type="project" value="UniProtKB-KW"/>
</dbReference>
<evidence type="ECO:0000256" key="1">
    <source>
        <dbReference type="ARBA" id="ARBA00001946"/>
    </source>
</evidence>
<feature type="domain" description="Malate synthase N-terminal" evidence="16">
    <location>
        <begin position="39"/>
        <end position="97"/>
    </location>
</feature>
<evidence type="ECO:0000259" key="18">
    <source>
        <dbReference type="Pfam" id="PF20659"/>
    </source>
</evidence>
<feature type="binding site" evidence="11">
    <location>
        <begin position="147"/>
        <end position="148"/>
    </location>
    <ligand>
        <name>acetyl-CoA</name>
        <dbReference type="ChEBI" id="CHEBI:57288"/>
    </ligand>
</feature>
<evidence type="ECO:0000256" key="5">
    <source>
        <dbReference type="ARBA" id="ARBA00022679"/>
    </source>
</evidence>
<feature type="domain" description="Malate synthase C-terminal" evidence="18">
    <location>
        <begin position="614"/>
        <end position="704"/>
    </location>
</feature>
<keyword evidence="4 11" id="KW-0816">Tricarboxylic acid cycle</keyword>
<dbReference type="FunFam" id="3.20.20.360:FF:000002">
    <property type="entry name" value="Malate synthase G"/>
    <property type="match status" value="1"/>
</dbReference>
<dbReference type="GO" id="GO:0006097">
    <property type="term" value="P:glyoxylate cycle"/>
    <property type="evidence" value="ECO:0007669"/>
    <property type="project" value="UniProtKB-UniRule"/>
</dbReference>
<dbReference type="InterPro" id="IPR046363">
    <property type="entry name" value="MS_N_TIM-barrel_dom"/>
</dbReference>
<dbReference type="InterPro" id="IPR006253">
    <property type="entry name" value="Malate_synthG"/>
</dbReference>
<dbReference type="HOGENOM" id="CLU_028446_1_0_4"/>
<evidence type="ECO:0000256" key="10">
    <source>
        <dbReference type="ARBA" id="ARBA00054368"/>
    </source>
</evidence>
<evidence type="ECO:0000256" key="3">
    <source>
        <dbReference type="ARBA" id="ARBA00022490"/>
    </source>
</evidence>
<keyword evidence="3 11" id="KW-0963">Cytoplasm</keyword>
<gene>
    <name evidence="11 19" type="primary">glcB</name>
    <name evidence="19" type="ORF">HMPREF0004_0579</name>
</gene>
<dbReference type="NCBIfam" id="TIGR01345">
    <property type="entry name" value="malate_syn_G"/>
    <property type="match status" value="1"/>
</dbReference>
<dbReference type="EC" id="2.3.3.9" evidence="11 12"/>
<dbReference type="EMBL" id="ADMS01000014">
    <property type="protein sequence ID" value="EFF78070.1"/>
    <property type="molecule type" value="Genomic_DNA"/>
</dbReference>
<keyword evidence="19" id="KW-0012">Acyltransferase</keyword>
<evidence type="ECO:0000256" key="11">
    <source>
        <dbReference type="HAMAP-Rule" id="MF_00641"/>
    </source>
</evidence>
<dbReference type="InterPro" id="IPR001465">
    <property type="entry name" value="Malate_synthase_TIM"/>
</dbReference>
<evidence type="ECO:0000259" key="16">
    <source>
        <dbReference type="Pfam" id="PF20656"/>
    </source>
</evidence>
<keyword evidence="5 11" id="KW-0808">Transferase</keyword>
<evidence type="ECO:0000256" key="2">
    <source>
        <dbReference type="ARBA" id="ARBA00022435"/>
    </source>
</evidence>